<dbReference type="PANTHER" id="PTHR24421">
    <property type="entry name" value="NITRATE/NITRITE SENSOR PROTEIN NARX-RELATED"/>
    <property type="match status" value="1"/>
</dbReference>
<feature type="domain" description="Histidine kinase/HSP90-like ATPase" evidence="4">
    <location>
        <begin position="51"/>
        <end position="129"/>
    </location>
</feature>
<accession>A0A1H7J2U0</accession>
<keyword evidence="6" id="KW-1185">Reference proteome</keyword>
<sequence length="136" mass="14002">MTGTKKITPPACALAQELETYAGQWSERTGIALETWALPAADVPERVTRGVLAVLHEALANVERHSGASSVSLAVTVGKSGLRMTISDNGAGYTSADSGSGFTAMRDAFAAIGGNLSIHSVPREGTTISGTVSDLR</sequence>
<protein>
    <recommendedName>
        <fullName evidence="4">Histidine kinase/HSP90-like ATPase domain-containing protein</fullName>
    </recommendedName>
</protein>
<dbReference type="EMBL" id="FOBF01000002">
    <property type="protein sequence ID" value="SEK68207.1"/>
    <property type="molecule type" value="Genomic_DNA"/>
</dbReference>
<dbReference type="GO" id="GO:0000160">
    <property type="term" value="P:phosphorelay signal transduction system"/>
    <property type="evidence" value="ECO:0007669"/>
    <property type="project" value="UniProtKB-KW"/>
</dbReference>
<evidence type="ECO:0000313" key="5">
    <source>
        <dbReference type="EMBL" id="SEK68207.1"/>
    </source>
</evidence>
<evidence type="ECO:0000256" key="3">
    <source>
        <dbReference type="ARBA" id="ARBA00023012"/>
    </source>
</evidence>
<proteinExistence type="predicted"/>
<dbReference type="Proteomes" id="UP000198953">
    <property type="component" value="Unassembled WGS sequence"/>
</dbReference>
<evidence type="ECO:0000259" key="4">
    <source>
        <dbReference type="Pfam" id="PF02518"/>
    </source>
</evidence>
<dbReference type="CDD" id="cd16917">
    <property type="entry name" value="HATPase_UhpB-NarQ-NarX-like"/>
    <property type="match status" value="1"/>
</dbReference>
<organism evidence="5 6">
    <name type="scientific">Nonomuraea pusilla</name>
    <dbReference type="NCBI Taxonomy" id="46177"/>
    <lineage>
        <taxon>Bacteria</taxon>
        <taxon>Bacillati</taxon>
        <taxon>Actinomycetota</taxon>
        <taxon>Actinomycetes</taxon>
        <taxon>Streptosporangiales</taxon>
        <taxon>Streptosporangiaceae</taxon>
        <taxon>Nonomuraea</taxon>
    </lineage>
</organism>
<dbReference type="Gene3D" id="3.30.565.10">
    <property type="entry name" value="Histidine kinase-like ATPase, C-terminal domain"/>
    <property type="match status" value="1"/>
</dbReference>
<dbReference type="Pfam" id="PF02518">
    <property type="entry name" value="HATPase_c"/>
    <property type="match status" value="1"/>
</dbReference>
<reference evidence="5 6" key="1">
    <citation type="submission" date="2016-10" db="EMBL/GenBank/DDBJ databases">
        <authorList>
            <person name="de Groot N.N."/>
        </authorList>
    </citation>
    <scope>NUCLEOTIDE SEQUENCE [LARGE SCALE GENOMIC DNA]</scope>
    <source>
        <strain evidence="5 6">DSM 43357</strain>
    </source>
</reference>
<gene>
    <name evidence="5" type="ORF">SAMN05660976_00987</name>
</gene>
<evidence type="ECO:0000256" key="2">
    <source>
        <dbReference type="ARBA" id="ARBA00022777"/>
    </source>
</evidence>
<dbReference type="InterPro" id="IPR036890">
    <property type="entry name" value="HATPase_C_sf"/>
</dbReference>
<keyword evidence="1" id="KW-0808">Transferase</keyword>
<keyword evidence="3" id="KW-0902">Two-component regulatory system</keyword>
<evidence type="ECO:0000256" key="1">
    <source>
        <dbReference type="ARBA" id="ARBA00022679"/>
    </source>
</evidence>
<name>A0A1H7J2U0_9ACTN</name>
<dbReference type="RefSeq" id="WP_055501804.1">
    <property type="nucleotide sequence ID" value="NZ_BBZG01000001.1"/>
</dbReference>
<dbReference type="GO" id="GO:0016301">
    <property type="term" value="F:kinase activity"/>
    <property type="evidence" value="ECO:0007669"/>
    <property type="project" value="UniProtKB-KW"/>
</dbReference>
<dbReference type="InterPro" id="IPR003594">
    <property type="entry name" value="HATPase_dom"/>
</dbReference>
<evidence type="ECO:0000313" key="6">
    <source>
        <dbReference type="Proteomes" id="UP000198953"/>
    </source>
</evidence>
<dbReference type="PANTHER" id="PTHR24421:SF58">
    <property type="entry name" value="SIGNAL TRANSDUCTION HISTIDINE-PROTEIN KINASE_PHOSPHATASE UHPB"/>
    <property type="match status" value="1"/>
</dbReference>
<keyword evidence="2" id="KW-0418">Kinase</keyword>
<dbReference type="InterPro" id="IPR050482">
    <property type="entry name" value="Sensor_HK_TwoCompSys"/>
</dbReference>
<dbReference type="OrthoDB" id="3542368at2"/>
<dbReference type="SUPFAM" id="SSF55874">
    <property type="entry name" value="ATPase domain of HSP90 chaperone/DNA topoisomerase II/histidine kinase"/>
    <property type="match status" value="1"/>
</dbReference>
<dbReference type="AlphaFoldDB" id="A0A1H7J2U0"/>
<dbReference type="STRING" id="46177.SAMN05660976_00987"/>